<dbReference type="InterPro" id="IPR007833">
    <property type="entry name" value="Capsule_polysaccharide_synth"/>
</dbReference>
<gene>
    <name evidence="4" type="ORF">D6R50_11530</name>
</gene>
<dbReference type="GO" id="GO:0015774">
    <property type="term" value="P:polysaccharide transport"/>
    <property type="evidence" value="ECO:0007669"/>
    <property type="project" value="InterPro"/>
</dbReference>
<evidence type="ECO:0000259" key="2">
    <source>
        <dbReference type="Pfam" id="PF01755"/>
    </source>
</evidence>
<dbReference type="SUPFAM" id="SSF53448">
    <property type="entry name" value="Nucleotide-diphospho-sugar transferases"/>
    <property type="match status" value="1"/>
</dbReference>
<comment type="caution">
    <text evidence="4">The sequence shown here is derived from an EMBL/GenBank/DDBJ whole genome shotgun (WGS) entry which is preliminary data.</text>
</comment>
<evidence type="ECO:0000259" key="3">
    <source>
        <dbReference type="Pfam" id="PF21912"/>
    </source>
</evidence>
<accession>A0A3A9ISD4</accession>
<protein>
    <submittedName>
        <fullName evidence="4">Uncharacterized protein</fullName>
    </submittedName>
</protein>
<evidence type="ECO:0000313" key="4">
    <source>
        <dbReference type="EMBL" id="RKJ89854.1"/>
    </source>
</evidence>
<organism evidence="4 5">
    <name type="scientific">Aeromonas veronii</name>
    <dbReference type="NCBI Taxonomy" id="654"/>
    <lineage>
        <taxon>Bacteria</taxon>
        <taxon>Pseudomonadati</taxon>
        <taxon>Pseudomonadota</taxon>
        <taxon>Gammaproteobacteria</taxon>
        <taxon>Aeromonadales</taxon>
        <taxon>Aeromonadaceae</taxon>
        <taxon>Aeromonas</taxon>
    </lineage>
</organism>
<evidence type="ECO:0000256" key="1">
    <source>
        <dbReference type="SAM" id="Coils"/>
    </source>
</evidence>
<dbReference type="InterPro" id="IPR054112">
    <property type="entry name" value="Glyco_transf_99_N"/>
</dbReference>
<dbReference type="Pfam" id="PF21912">
    <property type="entry name" value="Glyco_transf_99"/>
    <property type="match status" value="1"/>
</dbReference>
<reference evidence="4 5" key="1">
    <citation type="submission" date="2018-09" db="EMBL/GenBank/DDBJ databases">
        <title>Genome sequencing of Aeromonas veronii MS-17-88.</title>
        <authorList>
            <person name="Tekedar H.C."/>
            <person name="Arick M.A."/>
            <person name="Hsu C.-Y."/>
            <person name="Thrash A."/>
            <person name="Karsi A."/>
            <person name="Lawrence M.L."/>
            <person name="Abdelhamed H."/>
        </authorList>
    </citation>
    <scope>NUCLEOTIDE SEQUENCE [LARGE SCALE GENOMIC DNA]</scope>
    <source>
        <strain evidence="4 5">MS 17-88</strain>
    </source>
</reference>
<keyword evidence="1" id="KW-0175">Coiled coil</keyword>
<evidence type="ECO:0000313" key="5">
    <source>
        <dbReference type="Proteomes" id="UP000281725"/>
    </source>
</evidence>
<name>A0A3A9ISD4_AERVE</name>
<feature type="domain" description="Glycosyltransferase 99 N-terminal" evidence="3">
    <location>
        <begin position="4"/>
        <end position="179"/>
    </location>
</feature>
<proteinExistence type="predicted"/>
<dbReference type="Pfam" id="PF01755">
    <property type="entry name" value="Glyco_transf_25"/>
    <property type="match status" value="1"/>
</dbReference>
<dbReference type="InterPro" id="IPR029044">
    <property type="entry name" value="Nucleotide-diphossugar_trans"/>
</dbReference>
<dbReference type="EMBL" id="RAWX01000002">
    <property type="protein sequence ID" value="RKJ89854.1"/>
    <property type="molecule type" value="Genomic_DNA"/>
</dbReference>
<dbReference type="GO" id="GO:0000271">
    <property type="term" value="P:polysaccharide biosynthetic process"/>
    <property type="evidence" value="ECO:0007669"/>
    <property type="project" value="InterPro"/>
</dbReference>
<dbReference type="Proteomes" id="UP000281725">
    <property type="component" value="Unassembled WGS sequence"/>
</dbReference>
<dbReference type="AlphaFoldDB" id="A0A3A9ISD4"/>
<feature type="coiled-coil region" evidence="1">
    <location>
        <begin position="445"/>
        <end position="531"/>
    </location>
</feature>
<dbReference type="InterPro" id="IPR002654">
    <property type="entry name" value="Glyco_trans_25"/>
</dbReference>
<dbReference type="RefSeq" id="WP_120415139.1">
    <property type="nucleotide sequence ID" value="NZ_RAWX01000002.1"/>
</dbReference>
<sequence length="1146" mass="131327">MLAAFLPPYPFRAQAAPYLWCYYRLLCEWADESAFFITGRDYVRAPSDWEGRWECDHAVQSRLGYSLPVNAMPEQHHYAWLNENRFDDWLNKLNGNPIEAFRRFLCERDAAFERELEGLLDTAPAKLEAIVTICNVASLEAVCAARGIPVIHIELGPLRGPLYRETGYVDFRAVNGNSESAQRYSLCDDWQLSLTTRELLHFFLTHPETCQSLPAQTTYECGAVLQVEDDSNLVAYGNGMSNLALLAAARQKVAAHDLLVRAHPGSPFALKAAQINLDDSPNSLYFVALCRKILTVNSSVGLEALLLDKSLTVWGDNSYNFILEAHDDAERIKRLSFYLFGYLVPYSLQLKPAYLRFRLGEPEQHDIILCHVSEYMRQDHLDPKIFDSLPSSAQAAVSIQFAHLVREHQADARAWQERNAELATTLSEQAELHAKHLSDYEAEIARQHQEALSIIERQQKNIEEAHQQAAIISEQLVIASEQASAASEQAEILSERLAVISEQAEFSSRQVNALENQLQHQDALFQAWQQQVTTSLSWRITMPLRVMGRLMRGDVVALQHGWRQVCSEGGRRGKLARMIRPLVRPMVILARDPSLLMKGWRSLRHHGIRETLHRISHILGHQSHYAMPEVISLGDKDTAELVILTTTHCGYLAELMCASLKKVNIQAVVQYQMPEEGYLDVLHIVICPQMFPVLPGQYIAYQLEQSVSSRWFTDDYLARLENSLAIFDYSLKNIAFLQDKGLSYRQLYHLPVGFLPRELADSVPETVDVLFYGDINNDRRRAYVAELKKHFSVKIINDLFGDALYAEMAKAKVIVNIHYYEGALLETTRIYECLSQNKIIVSEESADMDEHSALLPLVDFVPINNIDEMVERVRYWVSDDVRRNKRSVQLRKACVETPDVFSYYFLRAFLAHDLITYEQFYTAVGDSISFDSDMVCLGLPETVSRRADFDNDNHYGIQYFPGLRHRLGWVGCGLSYKFLLHRAKDLGLERIMICEDDIEFPEHFLSRLKSVNEYLNERKDWDLFSGLIANLHQDTNILACTDYNGQKYVTIDKMTSTVMNIYSRDFYEKLLGWDDRNHDAKTNTIDRYIESRSDLHVITTPKFLVGHKEELDSTLWGFNNSTYREMIAESERLLGLKLDEFSSKQS</sequence>
<dbReference type="Pfam" id="PF05159">
    <property type="entry name" value="Capsule_synth"/>
    <property type="match status" value="1"/>
</dbReference>
<feature type="domain" description="Glycosyl transferase family 25" evidence="2">
    <location>
        <begin position="968"/>
        <end position="1025"/>
    </location>
</feature>